<feature type="transmembrane region" description="Helical" evidence="1">
    <location>
        <begin position="61"/>
        <end position="82"/>
    </location>
</feature>
<reference evidence="2" key="2">
    <citation type="submission" date="2020-09" db="EMBL/GenBank/DDBJ databases">
        <authorList>
            <person name="Sun Q."/>
            <person name="Zhou Y."/>
        </authorList>
    </citation>
    <scope>NUCLEOTIDE SEQUENCE</scope>
    <source>
        <strain evidence="2">CGMCC 1.15493</strain>
    </source>
</reference>
<keyword evidence="1" id="KW-1133">Transmembrane helix</keyword>
<keyword evidence="3" id="KW-1185">Reference proteome</keyword>
<keyword evidence="1" id="KW-0812">Transmembrane</keyword>
<accession>A0A916Y1T5</accession>
<proteinExistence type="predicted"/>
<dbReference type="AlphaFoldDB" id="A0A916Y1T5"/>
<evidence type="ECO:0000313" key="3">
    <source>
        <dbReference type="Proteomes" id="UP000613160"/>
    </source>
</evidence>
<dbReference type="Proteomes" id="UP000613160">
    <property type="component" value="Unassembled WGS sequence"/>
</dbReference>
<gene>
    <name evidence="2" type="ORF">GCM10011335_32570</name>
</gene>
<organism evidence="2 3">
    <name type="scientific">Aureimonas glaciei</name>
    <dbReference type="NCBI Taxonomy" id="1776957"/>
    <lineage>
        <taxon>Bacteria</taxon>
        <taxon>Pseudomonadati</taxon>
        <taxon>Pseudomonadota</taxon>
        <taxon>Alphaproteobacteria</taxon>
        <taxon>Hyphomicrobiales</taxon>
        <taxon>Aurantimonadaceae</taxon>
        <taxon>Aureimonas</taxon>
    </lineage>
</organism>
<sequence length="124" mass="12569">MQDVLNRIAAETGLTPEKAMEAVGHILNYMKNEATDPAVETMIAETPGAEAAMASAGGGGMMGSVMGAFGGGIMALGAKLMGMGLDMGQIRMIATELVTYAKANAGAETVDRVIATTPGLSQFA</sequence>
<comment type="caution">
    <text evidence="2">The sequence shown here is derived from an EMBL/GenBank/DDBJ whole genome shotgun (WGS) entry which is preliminary data.</text>
</comment>
<evidence type="ECO:0000313" key="2">
    <source>
        <dbReference type="EMBL" id="GGD27020.1"/>
    </source>
</evidence>
<reference evidence="2" key="1">
    <citation type="journal article" date="2014" name="Int. J. Syst. Evol. Microbiol.">
        <title>Complete genome sequence of Corynebacterium casei LMG S-19264T (=DSM 44701T), isolated from a smear-ripened cheese.</title>
        <authorList>
            <consortium name="US DOE Joint Genome Institute (JGI-PGF)"/>
            <person name="Walter F."/>
            <person name="Albersmeier A."/>
            <person name="Kalinowski J."/>
            <person name="Ruckert C."/>
        </authorList>
    </citation>
    <scope>NUCLEOTIDE SEQUENCE</scope>
    <source>
        <strain evidence="2">CGMCC 1.15493</strain>
    </source>
</reference>
<evidence type="ECO:0008006" key="4">
    <source>
        <dbReference type="Google" id="ProtNLM"/>
    </source>
</evidence>
<evidence type="ECO:0000256" key="1">
    <source>
        <dbReference type="SAM" id="Phobius"/>
    </source>
</evidence>
<dbReference type="EMBL" id="BMJJ01000008">
    <property type="protein sequence ID" value="GGD27020.1"/>
    <property type="molecule type" value="Genomic_DNA"/>
</dbReference>
<keyword evidence="1" id="KW-0472">Membrane</keyword>
<dbReference type="RefSeq" id="WP_188852608.1">
    <property type="nucleotide sequence ID" value="NZ_BMJJ01000008.1"/>
</dbReference>
<name>A0A916Y1T5_9HYPH</name>
<protein>
    <recommendedName>
        <fullName evidence="4">DUF2267 domain-containing protein</fullName>
    </recommendedName>
</protein>